<organism evidence="2 3">
    <name type="scientific">Ureibacillus massiliensis 4400831 = CIP 108448 = CCUG 49529</name>
    <dbReference type="NCBI Taxonomy" id="1211035"/>
    <lineage>
        <taxon>Bacteria</taxon>
        <taxon>Bacillati</taxon>
        <taxon>Bacillota</taxon>
        <taxon>Bacilli</taxon>
        <taxon>Bacillales</taxon>
        <taxon>Caryophanaceae</taxon>
        <taxon>Ureibacillus</taxon>
    </lineage>
</organism>
<dbReference type="AlphaFoldDB" id="A0A0A3J442"/>
<protein>
    <submittedName>
        <fullName evidence="2">Virulence factor</fullName>
    </submittedName>
</protein>
<dbReference type="Pfam" id="PF13769">
    <property type="entry name" value="Virulence_fact"/>
    <property type="match status" value="1"/>
</dbReference>
<dbReference type="EMBL" id="JPVQ01000018">
    <property type="protein sequence ID" value="KGR90480.1"/>
    <property type="molecule type" value="Genomic_DNA"/>
</dbReference>
<dbReference type="Pfam" id="PF08712">
    <property type="entry name" value="Nfu_N"/>
    <property type="match status" value="1"/>
</dbReference>
<dbReference type="SUPFAM" id="SSF48371">
    <property type="entry name" value="ARM repeat"/>
    <property type="match status" value="1"/>
</dbReference>
<dbReference type="PANTHER" id="PTHR12697:SF37">
    <property type="entry name" value="CONSERVED VIRULENCE FACTOR C"/>
    <property type="match status" value="1"/>
</dbReference>
<dbReference type="Gene3D" id="3.30.1370.70">
    <property type="entry name" value="Scaffold protein Nfu/NifU, N-terminal domain"/>
    <property type="match status" value="1"/>
</dbReference>
<dbReference type="Pfam" id="PF13646">
    <property type="entry name" value="HEAT_2"/>
    <property type="match status" value="2"/>
</dbReference>
<comment type="caution">
    <text evidence="2">The sequence shown here is derived from an EMBL/GenBank/DDBJ whole genome shotgun (WGS) entry which is preliminary data.</text>
</comment>
<dbReference type="eggNOG" id="COG1413">
    <property type="taxonomic scope" value="Bacteria"/>
</dbReference>
<gene>
    <name evidence="2" type="ORF">CD30_11095</name>
</gene>
<name>A0A0A3J442_9BACL</name>
<dbReference type="OrthoDB" id="420201at2"/>
<evidence type="ECO:0000313" key="3">
    <source>
        <dbReference type="Proteomes" id="UP000030595"/>
    </source>
</evidence>
<dbReference type="Gene3D" id="1.25.10.10">
    <property type="entry name" value="Leucine-rich Repeat Variant"/>
    <property type="match status" value="1"/>
</dbReference>
<feature type="domain" description="Scaffold protein Nfu/NifU N-terminal" evidence="1">
    <location>
        <begin position="4"/>
        <end position="90"/>
    </location>
</feature>
<dbReference type="InterPro" id="IPR025989">
    <property type="entry name" value="Virulence_F_dom"/>
</dbReference>
<dbReference type="Proteomes" id="UP000030595">
    <property type="component" value="Unassembled WGS sequence"/>
</dbReference>
<dbReference type="SUPFAM" id="SSF110836">
    <property type="entry name" value="Hypothetical protein SAV1430"/>
    <property type="match status" value="1"/>
</dbReference>
<reference evidence="2 3" key="1">
    <citation type="submission" date="2014-02" db="EMBL/GenBank/DDBJ databases">
        <title>Draft genome sequence of Lysinibacillus massiliensis CCUG 49529.</title>
        <authorList>
            <person name="Zhang F."/>
            <person name="Wang G."/>
            <person name="Zhang L."/>
        </authorList>
    </citation>
    <scope>NUCLEOTIDE SEQUENCE [LARGE SCALE GENOMIC DNA]</scope>
    <source>
        <strain evidence="2 3">CCUG 49529</strain>
    </source>
</reference>
<dbReference type="SMART" id="SM00932">
    <property type="entry name" value="Nfu_N"/>
    <property type="match status" value="1"/>
</dbReference>
<dbReference type="InterPro" id="IPR011989">
    <property type="entry name" value="ARM-like"/>
</dbReference>
<dbReference type="InterPro" id="IPR004155">
    <property type="entry name" value="PBS_lyase_HEAT"/>
</dbReference>
<dbReference type="GO" id="GO:0016491">
    <property type="term" value="F:oxidoreductase activity"/>
    <property type="evidence" value="ECO:0007669"/>
    <property type="project" value="TreeGrafter"/>
</dbReference>
<dbReference type="PANTHER" id="PTHR12697">
    <property type="entry name" value="PBS LYASE HEAT-LIKE PROTEIN"/>
    <property type="match status" value="1"/>
</dbReference>
<dbReference type="InterPro" id="IPR036498">
    <property type="entry name" value="Nfu/NifU_N_sf"/>
</dbReference>
<sequence length="370" mass="42190">MKIVTIEPTPSPNSMKVVIDEELPFGKSYNYTKENVADAPSEVQAILKVEGVKGVYHVADFLAVERNAKYNWETILSSIRNALGEKSDKVEQSEQAVEHYGEVFVHVQMFRGIPLQIKVFDSSSEHRISTGERFAQAFQSVEIDKMDDNYLLERKWVDFGVRYGEKEDIAQNVLKEIDATYPSERVQKLVEAANSKNTVAVERKKVTLEQFENEADWQKRYQMLDQIPDPEVEDLPLLEKALEDDQMSIRRLATVYLGMIEDVAVVPALSRALKDKSAAVRRTAGDCMSDLGLVEFEPAMIDALKDKNKLVRWRAAMYLYETGTEKCLEALHEAENDPEFEVKLQVKMAIARIEQGEEAKGSVWKQMTDR</sequence>
<keyword evidence="3" id="KW-1185">Reference proteome</keyword>
<dbReference type="InterPro" id="IPR014824">
    <property type="entry name" value="Nfu/NifU_N"/>
</dbReference>
<accession>A0A0A3J442</accession>
<dbReference type="SMART" id="SM00567">
    <property type="entry name" value="EZ_HEAT"/>
    <property type="match status" value="3"/>
</dbReference>
<evidence type="ECO:0000313" key="2">
    <source>
        <dbReference type="EMBL" id="KGR90480.1"/>
    </source>
</evidence>
<proteinExistence type="predicted"/>
<dbReference type="RefSeq" id="WP_036176614.1">
    <property type="nucleotide sequence ID" value="NZ_AVCZ01000018.1"/>
</dbReference>
<evidence type="ECO:0000259" key="1">
    <source>
        <dbReference type="SMART" id="SM00932"/>
    </source>
</evidence>
<dbReference type="InterPro" id="IPR016024">
    <property type="entry name" value="ARM-type_fold"/>
</dbReference>